<accession>A0A515D9P1</accession>
<evidence type="ECO:0000313" key="4">
    <source>
        <dbReference type="EMBL" id="QDL37133.1"/>
    </source>
</evidence>
<proteinExistence type="inferred from homology"/>
<evidence type="ECO:0000259" key="3">
    <source>
        <dbReference type="Pfam" id="PF01478"/>
    </source>
</evidence>
<feature type="domain" description="Prepilin type IV endopeptidase peptidase" evidence="3">
    <location>
        <begin position="26"/>
        <end position="128"/>
    </location>
</feature>
<keyword evidence="5" id="KW-1185">Reference proteome</keyword>
<evidence type="ECO:0000256" key="2">
    <source>
        <dbReference type="SAM" id="Phobius"/>
    </source>
</evidence>
<dbReference type="InterPro" id="IPR000045">
    <property type="entry name" value="Prepilin_IV_endopep_pep"/>
</dbReference>
<organism evidence="4 5">
    <name type="scientific">Rhodoferax sediminis</name>
    <dbReference type="NCBI Taxonomy" id="2509614"/>
    <lineage>
        <taxon>Bacteria</taxon>
        <taxon>Pseudomonadati</taxon>
        <taxon>Pseudomonadota</taxon>
        <taxon>Betaproteobacteria</taxon>
        <taxon>Burkholderiales</taxon>
        <taxon>Comamonadaceae</taxon>
        <taxon>Rhodoferax</taxon>
    </lineage>
</organism>
<dbReference type="GO" id="GO:0005886">
    <property type="term" value="C:plasma membrane"/>
    <property type="evidence" value="ECO:0007669"/>
    <property type="project" value="TreeGrafter"/>
</dbReference>
<comment type="similarity">
    <text evidence="1">Belongs to the peptidase A24 family.</text>
</comment>
<dbReference type="GO" id="GO:0006465">
    <property type="term" value="P:signal peptide processing"/>
    <property type="evidence" value="ECO:0007669"/>
    <property type="project" value="TreeGrafter"/>
</dbReference>
<dbReference type="Pfam" id="PF01478">
    <property type="entry name" value="Peptidase_A24"/>
    <property type="match status" value="1"/>
</dbReference>
<dbReference type="PANTHER" id="PTHR30487">
    <property type="entry name" value="TYPE 4 PREPILIN-LIKE PROTEINS LEADER PEPTIDE-PROCESSING ENZYME"/>
    <property type="match status" value="1"/>
</dbReference>
<keyword evidence="2" id="KW-0812">Transmembrane</keyword>
<dbReference type="RefSeq" id="WP_142818300.1">
    <property type="nucleotide sequence ID" value="NZ_CP035503.1"/>
</dbReference>
<dbReference type="KEGG" id="rhf:EUB48_07420"/>
<sequence>MNHILLFQDGLVLFFGTWFIETQLAVVLLLVTAATVFDVRRHRIPNGLVFSGALAGIAYHAFSPYGMGVTSSLEGLAVGLAAFMPFYLLRAMGAGDVKLMAMVGAFLGPASTLGAVLTTFIAGGVLAIAAAIRNGAMATLLQNLRFMTIDLTTKAMTGSAVQVQAPPASAGQVPYALAIAAGTATHIFLMRNGHALLS</sequence>
<keyword evidence="2" id="KW-0472">Membrane</keyword>
<gene>
    <name evidence="4" type="ORF">EUB48_07420</name>
</gene>
<feature type="transmembrane region" description="Helical" evidence="2">
    <location>
        <begin position="12"/>
        <end position="37"/>
    </location>
</feature>
<reference evidence="4 5" key="1">
    <citation type="submission" date="2019-01" db="EMBL/GenBank/DDBJ databases">
        <title>Genomic insights into a novel species Rhodoferax sp.</title>
        <authorList>
            <person name="Jin L."/>
        </authorList>
    </citation>
    <scope>NUCLEOTIDE SEQUENCE [LARGE SCALE GENOMIC DNA]</scope>
    <source>
        <strain evidence="4 5">CHu59-6-5</strain>
    </source>
</reference>
<evidence type="ECO:0000313" key="5">
    <source>
        <dbReference type="Proteomes" id="UP000316798"/>
    </source>
</evidence>
<keyword evidence="2" id="KW-1133">Transmembrane helix</keyword>
<protein>
    <submittedName>
        <fullName evidence="4">Prepilin peptidase</fullName>
    </submittedName>
</protein>
<dbReference type="InterPro" id="IPR050882">
    <property type="entry name" value="Prepilin_peptidase/N-MTase"/>
</dbReference>
<feature type="transmembrane region" description="Helical" evidence="2">
    <location>
        <begin position="44"/>
        <end position="62"/>
    </location>
</feature>
<feature type="transmembrane region" description="Helical" evidence="2">
    <location>
        <begin position="68"/>
        <end position="89"/>
    </location>
</feature>
<dbReference type="EMBL" id="CP035503">
    <property type="protein sequence ID" value="QDL37133.1"/>
    <property type="molecule type" value="Genomic_DNA"/>
</dbReference>
<name>A0A515D9P1_9BURK</name>
<dbReference type="GO" id="GO:0004190">
    <property type="term" value="F:aspartic-type endopeptidase activity"/>
    <property type="evidence" value="ECO:0007669"/>
    <property type="project" value="InterPro"/>
</dbReference>
<dbReference type="PANTHER" id="PTHR30487:SF0">
    <property type="entry name" value="PREPILIN LEADER PEPTIDASE_N-METHYLTRANSFERASE-RELATED"/>
    <property type="match status" value="1"/>
</dbReference>
<feature type="transmembrane region" description="Helical" evidence="2">
    <location>
        <begin position="173"/>
        <end position="190"/>
    </location>
</feature>
<dbReference type="Proteomes" id="UP000316798">
    <property type="component" value="Chromosome"/>
</dbReference>
<dbReference type="AlphaFoldDB" id="A0A515D9P1"/>
<dbReference type="OrthoDB" id="5508079at2"/>
<dbReference type="Gene3D" id="1.20.120.1220">
    <property type="match status" value="1"/>
</dbReference>
<feature type="transmembrane region" description="Helical" evidence="2">
    <location>
        <begin position="101"/>
        <end position="132"/>
    </location>
</feature>
<evidence type="ECO:0000256" key="1">
    <source>
        <dbReference type="ARBA" id="ARBA00005801"/>
    </source>
</evidence>